<keyword evidence="1" id="KW-0812">Transmembrane</keyword>
<feature type="transmembrane region" description="Helical" evidence="1">
    <location>
        <begin position="25"/>
        <end position="43"/>
    </location>
</feature>
<keyword evidence="1" id="KW-0472">Membrane</keyword>
<protein>
    <submittedName>
        <fullName evidence="2">Uncharacterized protein</fullName>
    </submittedName>
</protein>
<dbReference type="Proteomes" id="UP001501645">
    <property type="component" value="Unassembled WGS sequence"/>
</dbReference>
<evidence type="ECO:0000256" key="1">
    <source>
        <dbReference type="SAM" id="Phobius"/>
    </source>
</evidence>
<keyword evidence="3" id="KW-1185">Reference proteome</keyword>
<keyword evidence="1" id="KW-1133">Transmembrane helix</keyword>
<name>A0ABP9AJE9_9MICO</name>
<sequence>MGGVSGDNGRVTEPVLVPRRSPAPIVVSWLFGAIAAIGIGLFAPSPERAGWLGAGAGLALLVAFAVNLAMGEARGFIVRVAASAVGAVVVMGAVSLVFALAAIAPA</sequence>
<comment type="caution">
    <text evidence="2">The sequence shown here is derived from an EMBL/GenBank/DDBJ whole genome shotgun (WGS) entry which is preliminary data.</text>
</comment>
<gene>
    <name evidence="2" type="ORF">GCM10023351_29040</name>
</gene>
<organism evidence="2 3">
    <name type="scientific">Microbacterium gilvum</name>
    <dbReference type="NCBI Taxonomy" id="1336204"/>
    <lineage>
        <taxon>Bacteria</taxon>
        <taxon>Bacillati</taxon>
        <taxon>Actinomycetota</taxon>
        <taxon>Actinomycetes</taxon>
        <taxon>Micrococcales</taxon>
        <taxon>Microbacteriaceae</taxon>
        <taxon>Microbacterium</taxon>
    </lineage>
</organism>
<reference evidence="3" key="1">
    <citation type="journal article" date="2019" name="Int. J. Syst. Evol. Microbiol.">
        <title>The Global Catalogue of Microorganisms (GCM) 10K type strain sequencing project: providing services to taxonomists for standard genome sequencing and annotation.</title>
        <authorList>
            <consortium name="The Broad Institute Genomics Platform"/>
            <consortium name="The Broad Institute Genome Sequencing Center for Infectious Disease"/>
            <person name="Wu L."/>
            <person name="Ma J."/>
        </authorList>
    </citation>
    <scope>NUCLEOTIDE SEQUENCE [LARGE SCALE GENOMIC DNA]</scope>
    <source>
        <strain evidence="3">JCM 18537</strain>
    </source>
</reference>
<feature type="transmembrane region" description="Helical" evidence="1">
    <location>
        <begin position="76"/>
        <end position="104"/>
    </location>
</feature>
<evidence type="ECO:0000313" key="3">
    <source>
        <dbReference type="Proteomes" id="UP001501645"/>
    </source>
</evidence>
<accession>A0ABP9AJE9</accession>
<feature type="transmembrane region" description="Helical" evidence="1">
    <location>
        <begin position="49"/>
        <end position="69"/>
    </location>
</feature>
<proteinExistence type="predicted"/>
<evidence type="ECO:0000313" key="2">
    <source>
        <dbReference type="EMBL" id="GAA4781938.1"/>
    </source>
</evidence>
<dbReference type="EMBL" id="BAABKO010000005">
    <property type="protein sequence ID" value="GAA4781938.1"/>
    <property type="molecule type" value="Genomic_DNA"/>
</dbReference>